<feature type="compositionally biased region" description="Low complexity" evidence="1">
    <location>
        <begin position="65"/>
        <end position="83"/>
    </location>
</feature>
<reference evidence="2" key="1">
    <citation type="journal article" date="2022" name="Int. J. Mol. Sci.">
        <title>Draft Genome of Tanacetum Coccineum: Genomic Comparison of Closely Related Tanacetum-Family Plants.</title>
        <authorList>
            <person name="Yamashiro T."/>
            <person name="Shiraishi A."/>
            <person name="Nakayama K."/>
            <person name="Satake H."/>
        </authorList>
    </citation>
    <scope>NUCLEOTIDE SEQUENCE</scope>
</reference>
<keyword evidence="3" id="KW-1185">Reference proteome</keyword>
<gene>
    <name evidence="2" type="ORF">Tco_0726289</name>
</gene>
<feature type="compositionally biased region" description="Polar residues" evidence="1">
    <location>
        <begin position="13"/>
        <end position="24"/>
    </location>
</feature>
<protein>
    <submittedName>
        <fullName evidence="2">Uncharacterized protein</fullName>
    </submittedName>
</protein>
<evidence type="ECO:0000256" key="1">
    <source>
        <dbReference type="SAM" id="MobiDB-lite"/>
    </source>
</evidence>
<feature type="compositionally biased region" description="Polar residues" evidence="1">
    <location>
        <begin position="45"/>
        <end position="64"/>
    </location>
</feature>
<sequence>MASDYDNSGPVPQLQNVSPSVVATAPSQQELDLLFGPLYDEFFTTGTSNVNKSSSPTDNSIQQDTPPITNIHPTTKPTTPTTTVHAEENNDNQAEDAHFEPYEFVNPFCTLVQELAESSSRHVDNSNMHTFYQPYQSKHRWTKDHPLTQVHGNPSKPVQTR</sequence>
<organism evidence="2 3">
    <name type="scientific">Tanacetum coccineum</name>
    <dbReference type="NCBI Taxonomy" id="301880"/>
    <lineage>
        <taxon>Eukaryota</taxon>
        <taxon>Viridiplantae</taxon>
        <taxon>Streptophyta</taxon>
        <taxon>Embryophyta</taxon>
        <taxon>Tracheophyta</taxon>
        <taxon>Spermatophyta</taxon>
        <taxon>Magnoliopsida</taxon>
        <taxon>eudicotyledons</taxon>
        <taxon>Gunneridae</taxon>
        <taxon>Pentapetalae</taxon>
        <taxon>asterids</taxon>
        <taxon>campanulids</taxon>
        <taxon>Asterales</taxon>
        <taxon>Asteraceae</taxon>
        <taxon>Asteroideae</taxon>
        <taxon>Anthemideae</taxon>
        <taxon>Anthemidinae</taxon>
        <taxon>Tanacetum</taxon>
    </lineage>
</organism>
<accession>A0ABQ4YF80</accession>
<feature type="region of interest" description="Disordered" evidence="1">
    <location>
        <begin position="45"/>
        <end position="96"/>
    </location>
</feature>
<dbReference type="EMBL" id="BQNB010010372">
    <property type="protein sequence ID" value="GJS76408.1"/>
    <property type="molecule type" value="Genomic_DNA"/>
</dbReference>
<feature type="compositionally biased region" description="Polar residues" evidence="1">
    <location>
        <begin position="150"/>
        <end position="161"/>
    </location>
</feature>
<proteinExistence type="predicted"/>
<comment type="caution">
    <text evidence="2">The sequence shown here is derived from an EMBL/GenBank/DDBJ whole genome shotgun (WGS) entry which is preliminary data.</text>
</comment>
<reference evidence="2" key="2">
    <citation type="submission" date="2022-01" db="EMBL/GenBank/DDBJ databases">
        <authorList>
            <person name="Yamashiro T."/>
            <person name="Shiraishi A."/>
            <person name="Satake H."/>
            <person name="Nakayama K."/>
        </authorList>
    </citation>
    <scope>NUCLEOTIDE SEQUENCE</scope>
</reference>
<evidence type="ECO:0000313" key="2">
    <source>
        <dbReference type="EMBL" id="GJS76408.1"/>
    </source>
</evidence>
<name>A0ABQ4YF80_9ASTR</name>
<feature type="region of interest" description="Disordered" evidence="1">
    <location>
        <begin position="140"/>
        <end position="161"/>
    </location>
</feature>
<feature type="region of interest" description="Disordered" evidence="1">
    <location>
        <begin position="1"/>
        <end position="24"/>
    </location>
</feature>
<dbReference type="Proteomes" id="UP001151760">
    <property type="component" value="Unassembled WGS sequence"/>
</dbReference>
<evidence type="ECO:0000313" key="3">
    <source>
        <dbReference type="Proteomes" id="UP001151760"/>
    </source>
</evidence>